<dbReference type="NCBIfam" id="NF005559">
    <property type="entry name" value="PRK07231.1"/>
    <property type="match status" value="1"/>
</dbReference>
<dbReference type="Pfam" id="PF13561">
    <property type="entry name" value="adh_short_C2"/>
    <property type="match status" value="1"/>
</dbReference>
<gene>
    <name evidence="5" type="ORF">GCM10023144_06010</name>
</gene>
<dbReference type="InterPro" id="IPR057326">
    <property type="entry name" value="KR_dom"/>
</dbReference>
<comment type="caution">
    <text evidence="5">The sequence shown here is derived from an EMBL/GenBank/DDBJ whole genome shotgun (WGS) entry which is preliminary data.</text>
</comment>
<name>A0ABP8GHD7_9BURK</name>
<dbReference type="PANTHER" id="PTHR24321:SF8">
    <property type="entry name" value="ESTRADIOL 17-BETA-DEHYDROGENASE 8-RELATED"/>
    <property type="match status" value="1"/>
</dbReference>
<evidence type="ECO:0000313" key="6">
    <source>
        <dbReference type="Proteomes" id="UP001501671"/>
    </source>
</evidence>
<organism evidence="5 6">
    <name type="scientific">Pigmentiphaga soli</name>
    <dbReference type="NCBI Taxonomy" id="1007095"/>
    <lineage>
        <taxon>Bacteria</taxon>
        <taxon>Pseudomonadati</taxon>
        <taxon>Pseudomonadota</taxon>
        <taxon>Betaproteobacteria</taxon>
        <taxon>Burkholderiales</taxon>
        <taxon>Alcaligenaceae</taxon>
        <taxon>Pigmentiphaga</taxon>
    </lineage>
</organism>
<dbReference type="NCBIfam" id="NF009466">
    <property type="entry name" value="PRK12826.1-2"/>
    <property type="match status" value="1"/>
</dbReference>
<keyword evidence="2" id="KW-0560">Oxidoreductase</keyword>
<comment type="similarity">
    <text evidence="1">Belongs to the short-chain dehydrogenases/reductases (SDR) family.</text>
</comment>
<dbReference type="InterPro" id="IPR020904">
    <property type="entry name" value="Sc_DH/Rdtase_CS"/>
</dbReference>
<dbReference type="CDD" id="cd05233">
    <property type="entry name" value="SDR_c"/>
    <property type="match status" value="1"/>
</dbReference>
<evidence type="ECO:0000256" key="1">
    <source>
        <dbReference type="ARBA" id="ARBA00006484"/>
    </source>
</evidence>
<dbReference type="EMBL" id="BAABFO010000002">
    <property type="protein sequence ID" value="GAA4324441.1"/>
    <property type="molecule type" value="Genomic_DNA"/>
</dbReference>
<dbReference type="SMART" id="SM00822">
    <property type="entry name" value="PKS_KR"/>
    <property type="match status" value="1"/>
</dbReference>
<feature type="domain" description="Ketoreductase" evidence="4">
    <location>
        <begin position="18"/>
        <end position="194"/>
    </location>
</feature>
<evidence type="ECO:0000259" key="4">
    <source>
        <dbReference type="SMART" id="SM00822"/>
    </source>
</evidence>
<sequence length="268" mass="28411">MDPIGQHGKGLDFSCRGQRALVTGAASGIGRVIAEALLDAQAQVYVCDVSAEALAECEQALPGVRTARADVSDAGQVDAMFARIAEDFGGLDILVNNAGVTGPVGPIEDNDPAQWERNMQVNVNGMFYCTRRAVPMLKQAGGGAIVNTSSVAGRMGYPGRAGYAASKWGVVGLTRSLSAELGPHNIRVNAVLPGTVEGERHERLYAERAKRQNMTFQEAEALYTTQVALRRFVTPRDIAAAVVFLCSPAARNISGQALGVCGDVQYMR</sequence>
<accession>A0ABP8GHD7</accession>
<reference evidence="6" key="1">
    <citation type="journal article" date="2019" name="Int. J. Syst. Evol. Microbiol.">
        <title>The Global Catalogue of Microorganisms (GCM) 10K type strain sequencing project: providing services to taxonomists for standard genome sequencing and annotation.</title>
        <authorList>
            <consortium name="The Broad Institute Genomics Platform"/>
            <consortium name="The Broad Institute Genome Sequencing Center for Infectious Disease"/>
            <person name="Wu L."/>
            <person name="Ma J."/>
        </authorList>
    </citation>
    <scope>NUCLEOTIDE SEQUENCE [LARGE SCALE GENOMIC DNA]</scope>
    <source>
        <strain evidence="6">JCM 17666</strain>
    </source>
</reference>
<dbReference type="InterPro" id="IPR036291">
    <property type="entry name" value="NAD(P)-bd_dom_sf"/>
</dbReference>
<protein>
    <submittedName>
        <fullName evidence="5">SDR family oxidoreductase</fullName>
    </submittedName>
</protein>
<dbReference type="RefSeq" id="WP_345246183.1">
    <property type="nucleotide sequence ID" value="NZ_BAABFO010000002.1"/>
</dbReference>
<keyword evidence="6" id="KW-1185">Reference proteome</keyword>
<proteinExistence type="inferred from homology"/>
<dbReference type="PROSITE" id="PS00061">
    <property type="entry name" value="ADH_SHORT"/>
    <property type="match status" value="1"/>
</dbReference>
<evidence type="ECO:0000256" key="2">
    <source>
        <dbReference type="ARBA" id="ARBA00023002"/>
    </source>
</evidence>
<dbReference type="PANTHER" id="PTHR24321">
    <property type="entry name" value="DEHYDROGENASES, SHORT CHAIN"/>
    <property type="match status" value="1"/>
</dbReference>
<dbReference type="PRINTS" id="PR00080">
    <property type="entry name" value="SDRFAMILY"/>
</dbReference>
<dbReference type="InterPro" id="IPR002347">
    <property type="entry name" value="SDR_fam"/>
</dbReference>
<evidence type="ECO:0000313" key="5">
    <source>
        <dbReference type="EMBL" id="GAA4324441.1"/>
    </source>
</evidence>
<dbReference type="Gene3D" id="3.40.50.720">
    <property type="entry name" value="NAD(P)-binding Rossmann-like Domain"/>
    <property type="match status" value="1"/>
</dbReference>
<keyword evidence="3" id="KW-0520">NAD</keyword>
<dbReference type="SUPFAM" id="SSF51735">
    <property type="entry name" value="NAD(P)-binding Rossmann-fold domains"/>
    <property type="match status" value="1"/>
</dbReference>
<dbReference type="PRINTS" id="PR00081">
    <property type="entry name" value="GDHRDH"/>
</dbReference>
<dbReference type="Proteomes" id="UP001501671">
    <property type="component" value="Unassembled WGS sequence"/>
</dbReference>
<evidence type="ECO:0000256" key="3">
    <source>
        <dbReference type="ARBA" id="ARBA00023027"/>
    </source>
</evidence>